<feature type="compositionally biased region" description="Low complexity" evidence="1">
    <location>
        <begin position="27"/>
        <end position="49"/>
    </location>
</feature>
<feature type="compositionally biased region" description="Low complexity" evidence="1">
    <location>
        <begin position="75"/>
        <end position="86"/>
    </location>
</feature>
<feature type="region of interest" description="Disordered" evidence="1">
    <location>
        <begin position="73"/>
        <end position="113"/>
    </location>
</feature>
<gene>
    <name evidence="2" type="ORF">Cpir12675_003240</name>
</gene>
<evidence type="ECO:0000313" key="3">
    <source>
        <dbReference type="Proteomes" id="UP001583280"/>
    </source>
</evidence>
<evidence type="ECO:0000256" key="1">
    <source>
        <dbReference type="SAM" id="MobiDB-lite"/>
    </source>
</evidence>
<evidence type="ECO:0000313" key="2">
    <source>
        <dbReference type="EMBL" id="KAL1895379.1"/>
    </source>
</evidence>
<dbReference type="EMBL" id="JAWDJO010000073">
    <property type="protein sequence ID" value="KAL1895379.1"/>
    <property type="molecule type" value="Genomic_DNA"/>
</dbReference>
<feature type="region of interest" description="Disordered" evidence="1">
    <location>
        <begin position="1"/>
        <end position="49"/>
    </location>
</feature>
<accession>A0ABR3Z567</accession>
<comment type="caution">
    <text evidence="2">The sequence shown here is derived from an EMBL/GenBank/DDBJ whole genome shotgun (WGS) entry which is preliminary data.</text>
</comment>
<reference evidence="2 3" key="1">
    <citation type="journal article" date="2024" name="IMA Fungus">
        <title>IMA Genome - F19 : A genome assembly and annotation guide to empower mycologists, including annotated draft genome sequences of Ceratocystis pirilliformis, Diaporthe australafricana, Fusarium ophioides, Paecilomyces lecythidis, and Sporothrix stenoceras.</title>
        <authorList>
            <person name="Aylward J."/>
            <person name="Wilson A.M."/>
            <person name="Visagie C.M."/>
            <person name="Spraker J."/>
            <person name="Barnes I."/>
            <person name="Buitendag C."/>
            <person name="Ceriani C."/>
            <person name="Del Mar Angel L."/>
            <person name="du Plessis D."/>
            <person name="Fuchs T."/>
            <person name="Gasser K."/>
            <person name="Kramer D."/>
            <person name="Li W."/>
            <person name="Munsamy K."/>
            <person name="Piso A."/>
            <person name="Price J.L."/>
            <person name="Sonnekus B."/>
            <person name="Thomas C."/>
            <person name="van der Nest A."/>
            <person name="van Dijk A."/>
            <person name="van Heerden A."/>
            <person name="van Vuuren N."/>
            <person name="Yilmaz N."/>
            <person name="Duong T.A."/>
            <person name="van der Merwe N.A."/>
            <person name="Wingfield M.J."/>
            <person name="Wingfield B.D."/>
        </authorList>
    </citation>
    <scope>NUCLEOTIDE SEQUENCE [LARGE SCALE GENOMIC DNA]</scope>
    <source>
        <strain evidence="2 3">CMW 12675</strain>
    </source>
</reference>
<keyword evidence="3" id="KW-1185">Reference proteome</keyword>
<name>A0ABR3Z567_9PEZI</name>
<proteinExistence type="predicted"/>
<feature type="compositionally biased region" description="Polar residues" evidence="1">
    <location>
        <begin position="1"/>
        <end position="16"/>
    </location>
</feature>
<organism evidence="2 3">
    <name type="scientific">Ceratocystis pirilliformis</name>
    <dbReference type="NCBI Taxonomy" id="259994"/>
    <lineage>
        <taxon>Eukaryota</taxon>
        <taxon>Fungi</taxon>
        <taxon>Dikarya</taxon>
        <taxon>Ascomycota</taxon>
        <taxon>Pezizomycotina</taxon>
        <taxon>Sordariomycetes</taxon>
        <taxon>Hypocreomycetidae</taxon>
        <taxon>Microascales</taxon>
        <taxon>Ceratocystidaceae</taxon>
        <taxon>Ceratocystis</taxon>
    </lineage>
</organism>
<protein>
    <submittedName>
        <fullName evidence="2">Uncharacterized protein</fullName>
    </submittedName>
</protein>
<dbReference type="Proteomes" id="UP001583280">
    <property type="component" value="Unassembled WGS sequence"/>
</dbReference>
<sequence>MEDNSQILSLPNSTATIEVPAQNGEPASQTDAVSTSAAATTTTTATTAPAVASPIATAATSSMHNLPSISALATSQVQQGSQSSQVRTTMPPSQPMFMGASPAATAGGAGNTL</sequence>